<dbReference type="InterPro" id="IPR042099">
    <property type="entry name" value="ANL_N_sf"/>
</dbReference>
<dbReference type="InterPro" id="IPR045851">
    <property type="entry name" value="AMP-bd_C_sf"/>
</dbReference>
<dbReference type="InterPro" id="IPR000873">
    <property type="entry name" value="AMP-dep_synth/lig_dom"/>
</dbReference>
<keyword evidence="4" id="KW-1185">Reference proteome</keyword>
<dbReference type="Pfam" id="PF00501">
    <property type="entry name" value="AMP-binding"/>
    <property type="match status" value="1"/>
</dbReference>
<evidence type="ECO:0000313" key="3">
    <source>
        <dbReference type="EMBL" id="KAE8414544.1"/>
    </source>
</evidence>
<reference evidence="3 4" key="1">
    <citation type="submission" date="2019-04" db="EMBL/GenBank/DDBJ databases">
        <authorList>
            <consortium name="DOE Joint Genome Institute"/>
            <person name="Mondo S."/>
            <person name="Kjaerbolling I."/>
            <person name="Vesth T."/>
            <person name="Frisvad J.C."/>
            <person name="Nybo J.L."/>
            <person name="Theobald S."/>
            <person name="Kildgaard S."/>
            <person name="Isbrandt T."/>
            <person name="Kuo A."/>
            <person name="Sato A."/>
            <person name="Lyhne E.K."/>
            <person name="Kogle M.E."/>
            <person name="Wiebenga A."/>
            <person name="Kun R.S."/>
            <person name="Lubbers R.J."/>
            <person name="Makela M.R."/>
            <person name="Barry K."/>
            <person name="Chovatia M."/>
            <person name="Clum A."/>
            <person name="Daum C."/>
            <person name="Haridas S."/>
            <person name="He G."/>
            <person name="LaButti K."/>
            <person name="Lipzen A."/>
            <person name="Riley R."/>
            <person name="Salamov A."/>
            <person name="Simmons B.A."/>
            <person name="Magnuson J.K."/>
            <person name="Henrissat B."/>
            <person name="Mortensen U.H."/>
            <person name="Larsen T.O."/>
            <person name="Devries R.P."/>
            <person name="Grigoriev I.V."/>
            <person name="Machida M."/>
            <person name="Baker S.E."/>
            <person name="Andersen M.R."/>
            <person name="Cantor M.N."/>
            <person name="Hua S.X."/>
        </authorList>
    </citation>
    <scope>NUCLEOTIDE SEQUENCE [LARGE SCALE GENOMIC DNA]</scope>
    <source>
        <strain evidence="3 4">CBS 117616</strain>
    </source>
</reference>
<feature type="domain" description="AMP-dependent synthetase/ligase" evidence="1">
    <location>
        <begin position="7"/>
        <end position="86"/>
    </location>
</feature>
<dbReference type="PANTHER" id="PTHR24096">
    <property type="entry name" value="LONG-CHAIN-FATTY-ACID--COA LIGASE"/>
    <property type="match status" value="1"/>
</dbReference>
<accession>A0ABQ6WBN8</accession>
<organism evidence="3 4">
    <name type="scientific">Aspergillus pseudocaelatus</name>
    <dbReference type="NCBI Taxonomy" id="1825620"/>
    <lineage>
        <taxon>Eukaryota</taxon>
        <taxon>Fungi</taxon>
        <taxon>Dikarya</taxon>
        <taxon>Ascomycota</taxon>
        <taxon>Pezizomycotina</taxon>
        <taxon>Eurotiomycetes</taxon>
        <taxon>Eurotiomycetidae</taxon>
        <taxon>Eurotiales</taxon>
        <taxon>Aspergillaceae</taxon>
        <taxon>Aspergillus</taxon>
        <taxon>Aspergillus subgen. Circumdati</taxon>
    </lineage>
</organism>
<evidence type="ECO:0008006" key="5">
    <source>
        <dbReference type="Google" id="ProtNLM"/>
    </source>
</evidence>
<dbReference type="Pfam" id="PF13193">
    <property type="entry name" value="AMP-binding_C"/>
    <property type="match status" value="1"/>
</dbReference>
<dbReference type="EMBL" id="ML735783">
    <property type="protein sequence ID" value="KAE8414544.1"/>
    <property type="molecule type" value="Genomic_DNA"/>
</dbReference>
<evidence type="ECO:0000313" key="4">
    <source>
        <dbReference type="Proteomes" id="UP000325395"/>
    </source>
</evidence>
<dbReference type="PANTHER" id="PTHR24096:SF424">
    <property type="entry name" value="ACETYL-COA SYNTHETASE-LIKE PROTEIN-RELATED"/>
    <property type="match status" value="1"/>
</dbReference>
<dbReference type="SUPFAM" id="SSF56801">
    <property type="entry name" value="Acetyl-CoA synthetase-like"/>
    <property type="match status" value="1"/>
</dbReference>
<dbReference type="Gene3D" id="3.30.300.30">
    <property type="match status" value="1"/>
</dbReference>
<gene>
    <name evidence="3" type="ORF">BDV36DRAFT_298887</name>
</gene>
<dbReference type="Proteomes" id="UP000325395">
    <property type="component" value="Unassembled WGS sequence"/>
</dbReference>
<feature type="domain" description="AMP-binding enzyme C-terminal" evidence="2">
    <location>
        <begin position="152"/>
        <end position="226"/>
    </location>
</feature>
<sequence>MASIAKQPNPSIYNLQAVQTVLSGSAPLSPHLGRIIEGIYIRSGVSVKQGGGMTESTCSVTGFAPDDEDDGRSIGWLNPNRAARIERLDDRNFSGAAPAGATATREAIVVAGGIRWLRTGDIGYIDERGCIYIVDPLKNLIKVKGLQVAPAELEQYLLTNSDVADAAVIGAKMNGGEYPQAFVVRKKAVVTKEYLAQMIKSHFAPRKWLTGGVYFLDSIVRTRSGKVIRRESPVIETNLQSIRGRL</sequence>
<evidence type="ECO:0000259" key="2">
    <source>
        <dbReference type="Pfam" id="PF13193"/>
    </source>
</evidence>
<protein>
    <recommendedName>
        <fullName evidence="5">AMP-dependent synthetase/ligase domain-containing protein</fullName>
    </recommendedName>
</protein>
<proteinExistence type="predicted"/>
<dbReference type="Gene3D" id="3.40.50.12780">
    <property type="entry name" value="N-terminal domain of ligase-like"/>
    <property type="match status" value="1"/>
</dbReference>
<evidence type="ECO:0000259" key="1">
    <source>
        <dbReference type="Pfam" id="PF00501"/>
    </source>
</evidence>
<dbReference type="InterPro" id="IPR025110">
    <property type="entry name" value="AMP-bd_C"/>
</dbReference>
<name>A0ABQ6WBN8_9EURO</name>